<dbReference type="InterPro" id="IPR036919">
    <property type="entry name" value="Ribo_uL30_ferredoxin-like_sf"/>
</dbReference>
<dbReference type="EMBL" id="QOPD01000006">
    <property type="protein sequence ID" value="RCL37945.1"/>
    <property type="molecule type" value="Genomic_DNA"/>
</dbReference>
<organism evidence="7 8">
    <name type="scientific">SAR86 cluster bacterium</name>
    <dbReference type="NCBI Taxonomy" id="2030880"/>
    <lineage>
        <taxon>Bacteria</taxon>
        <taxon>Pseudomonadati</taxon>
        <taxon>Pseudomonadota</taxon>
        <taxon>Gammaproteobacteria</taxon>
        <taxon>SAR86 cluster</taxon>
    </lineage>
</organism>
<dbReference type="NCBIfam" id="TIGR01308">
    <property type="entry name" value="rpmD_bact"/>
    <property type="match status" value="1"/>
</dbReference>
<evidence type="ECO:0000313" key="7">
    <source>
        <dbReference type="EMBL" id="RCL37945.1"/>
    </source>
</evidence>
<comment type="similarity">
    <text evidence="1 5">Belongs to the universal ribosomal protein uL30 family.</text>
</comment>
<name>A0A368BLI7_9GAMM</name>
<dbReference type="Proteomes" id="UP000252147">
    <property type="component" value="Unassembled WGS sequence"/>
</dbReference>
<gene>
    <name evidence="5" type="primary">rpmD</name>
    <name evidence="7" type="ORF">DBW97_03920</name>
</gene>
<dbReference type="InterPro" id="IPR005996">
    <property type="entry name" value="Ribosomal_uL30_bac-type"/>
</dbReference>
<dbReference type="PANTHER" id="PTHR15892">
    <property type="entry name" value="MITOCHONDRIAL RIBOSOMAL PROTEIN L30"/>
    <property type="match status" value="1"/>
</dbReference>
<accession>A0A368BLI7</accession>
<dbReference type="CDD" id="cd01658">
    <property type="entry name" value="Ribosomal_L30"/>
    <property type="match status" value="1"/>
</dbReference>
<proteinExistence type="inferred from homology"/>
<evidence type="ECO:0000256" key="2">
    <source>
        <dbReference type="ARBA" id="ARBA00011838"/>
    </source>
</evidence>
<dbReference type="GO" id="GO:0022625">
    <property type="term" value="C:cytosolic large ribosomal subunit"/>
    <property type="evidence" value="ECO:0007669"/>
    <property type="project" value="TreeGrafter"/>
</dbReference>
<evidence type="ECO:0000256" key="3">
    <source>
        <dbReference type="ARBA" id="ARBA00022980"/>
    </source>
</evidence>
<dbReference type="HAMAP" id="MF_01371_B">
    <property type="entry name" value="Ribosomal_uL30_B"/>
    <property type="match status" value="1"/>
</dbReference>
<comment type="subunit">
    <text evidence="2 5">Part of the 50S ribosomal subunit.</text>
</comment>
<feature type="domain" description="Large ribosomal subunit protein uL30-like ferredoxin-like fold" evidence="6">
    <location>
        <begin position="22"/>
        <end position="72"/>
    </location>
</feature>
<dbReference type="GO" id="GO:0003735">
    <property type="term" value="F:structural constituent of ribosome"/>
    <property type="evidence" value="ECO:0007669"/>
    <property type="project" value="InterPro"/>
</dbReference>
<reference evidence="7 8" key="1">
    <citation type="journal article" date="2018" name="Microbiome">
        <title>Fine metagenomic profile of the Mediterranean stratified and mixed water columns revealed by assembly and recruitment.</title>
        <authorList>
            <person name="Haro-Moreno J.M."/>
            <person name="Lopez-Perez M."/>
            <person name="De La Torre J.R."/>
            <person name="Picazo A."/>
            <person name="Camacho A."/>
            <person name="Rodriguez-Valera F."/>
        </authorList>
    </citation>
    <scope>NUCLEOTIDE SEQUENCE [LARGE SCALE GENOMIC DNA]</scope>
    <source>
        <strain evidence="7">MED-G83</strain>
    </source>
</reference>
<dbReference type="SUPFAM" id="SSF55129">
    <property type="entry name" value="Ribosomal protein L30p/L7e"/>
    <property type="match status" value="1"/>
</dbReference>
<dbReference type="Gene3D" id="3.30.1390.20">
    <property type="entry name" value="Ribosomal protein L30, ferredoxin-like fold domain"/>
    <property type="match status" value="1"/>
</dbReference>
<evidence type="ECO:0000256" key="4">
    <source>
        <dbReference type="ARBA" id="ARBA00023274"/>
    </source>
</evidence>
<evidence type="ECO:0000256" key="1">
    <source>
        <dbReference type="ARBA" id="ARBA00007594"/>
    </source>
</evidence>
<dbReference type="PANTHER" id="PTHR15892:SF2">
    <property type="entry name" value="LARGE RIBOSOMAL SUBUNIT PROTEIN UL30M"/>
    <property type="match status" value="1"/>
</dbReference>
<protein>
    <recommendedName>
        <fullName evidence="5">Large ribosomal subunit protein uL30</fullName>
    </recommendedName>
</protein>
<sequence length="78" mass="8846">MVYQKWNLQNKLKSVESRMAKVKVTQLKSLIGRKKNHRLSIKGLGLRGIGDSCILDDTPSVRGMINQVSYMISVEEVK</sequence>
<dbReference type="InterPro" id="IPR016082">
    <property type="entry name" value="Ribosomal_uL30_ferredoxin-like"/>
</dbReference>
<evidence type="ECO:0000256" key="5">
    <source>
        <dbReference type="HAMAP-Rule" id="MF_01371"/>
    </source>
</evidence>
<dbReference type="FunFam" id="3.30.1390.20:FF:000001">
    <property type="entry name" value="50S ribosomal protein L30"/>
    <property type="match status" value="1"/>
</dbReference>
<dbReference type="AlphaFoldDB" id="A0A368BLI7"/>
<dbReference type="GO" id="GO:0006412">
    <property type="term" value="P:translation"/>
    <property type="evidence" value="ECO:0007669"/>
    <property type="project" value="UniProtKB-UniRule"/>
</dbReference>
<keyword evidence="4 5" id="KW-0687">Ribonucleoprotein</keyword>
<keyword evidence="3 5" id="KW-0689">Ribosomal protein</keyword>
<dbReference type="Pfam" id="PF00327">
    <property type="entry name" value="Ribosomal_L30"/>
    <property type="match status" value="1"/>
</dbReference>
<comment type="caution">
    <text evidence="7">The sequence shown here is derived from an EMBL/GenBank/DDBJ whole genome shotgun (WGS) entry which is preliminary data.</text>
</comment>
<evidence type="ECO:0000259" key="6">
    <source>
        <dbReference type="Pfam" id="PF00327"/>
    </source>
</evidence>
<evidence type="ECO:0000313" key="8">
    <source>
        <dbReference type="Proteomes" id="UP000252147"/>
    </source>
</evidence>